<dbReference type="PANTHER" id="PTHR45138">
    <property type="entry name" value="REGULATORY COMPONENTS OF SENSORY TRANSDUCTION SYSTEM"/>
    <property type="match status" value="1"/>
</dbReference>
<dbReference type="InterPro" id="IPR000160">
    <property type="entry name" value="GGDEF_dom"/>
</dbReference>
<dbReference type="RefSeq" id="WP_267561626.1">
    <property type="nucleotide sequence ID" value="NZ_JAPNTZ010000002.1"/>
</dbReference>
<evidence type="ECO:0000313" key="3">
    <source>
        <dbReference type="EMBL" id="MCY1137678.1"/>
    </source>
</evidence>
<dbReference type="PROSITE" id="PS51257">
    <property type="entry name" value="PROKAR_LIPOPROTEIN"/>
    <property type="match status" value="1"/>
</dbReference>
<dbReference type="SMART" id="SM00267">
    <property type="entry name" value="GGDEF"/>
    <property type="match status" value="1"/>
</dbReference>
<dbReference type="NCBIfam" id="TIGR00254">
    <property type="entry name" value="GGDEF"/>
    <property type="match status" value="1"/>
</dbReference>
<proteinExistence type="predicted"/>
<reference evidence="3" key="1">
    <citation type="submission" date="2022-11" db="EMBL/GenBank/DDBJ databases">
        <authorList>
            <person name="Somphong A."/>
            <person name="Phongsopitanun W."/>
        </authorList>
    </citation>
    <scope>NUCLEOTIDE SEQUENCE</scope>
    <source>
        <strain evidence="3">Pm04-4</strain>
    </source>
</reference>
<keyword evidence="1" id="KW-0472">Membrane</keyword>
<feature type="transmembrane region" description="Helical" evidence="1">
    <location>
        <begin position="21"/>
        <end position="43"/>
    </location>
</feature>
<keyword evidence="4" id="KW-1185">Reference proteome</keyword>
<dbReference type="CDD" id="cd01949">
    <property type="entry name" value="GGDEF"/>
    <property type="match status" value="1"/>
</dbReference>
<feature type="transmembrane region" description="Helical" evidence="1">
    <location>
        <begin position="152"/>
        <end position="170"/>
    </location>
</feature>
<dbReference type="SUPFAM" id="SSF55073">
    <property type="entry name" value="Nucleotide cyclase"/>
    <property type="match status" value="1"/>
</dbReference>
<protein>
    <submittedName>
        <fullName evidence="3">GGDEF domain-containing protein</fullName>
    </submittedName>
</protein>
<dbReference type="InterPro" id="IPR029787">
    <property type="entry name" value="Nucleotide_cyclase"/>
</dbReference>
<feature type="transmembrane region" description="Helical" evidence="1">
    <location>
        <begin position="49"/>
        <end position="70"/>
    </location>
</feature>
<dbReference type="PROSITE" id="PS50887">
    <property type="entry name" value="GGDEF"/>
    <property type="match status" value="1"/>
</dbReference>
<name>A0ABT4ATV4_9ACTN</name>
<dbReference type="InterPro" id="IPR050469">
    <property type="entry name" value="Diguanylate_Cyclase"/>
</dbReference>
<dbReference type="Gene3D" id="3.30.70.270">
    <property type="match status" value="1"/>
</dbReference>
<evidence type="ECO:0000256" key="1">
    <source>
        <dbReference type="SAM" id="Phobius"/>
    </source>
</evidence>
<feature type="transmembrane region" description="Helical" evidence="1">
    <location>
        <begin position="77"/>
        <end position="96"/>
    </location>
</feature>
<accession>A0ABT4ATV4</accession>
<dbReference type="Pfam" id="PF00990">
    <property type="entry name" value="GGDEF"/>
    <property type="match status" value="1"/>
</dbReference>
<comment type="caution">
    <text evidence="3">The sequence shown here is derived from an EMBL/GenBank/DDBJ whole genome shotgun (WGS) entry which is preliminary data.</text>
</comment>
<dbReference type="InterPro" id="IPR043128">
    <property type="entry name" value="Rev_trsase/Diguanyl_cyclase"/>
</dbReference>
<evidence type="ECO:0000313" key="4">
    <source>
        <dbReference type="Proteomes" id="UP001151002"/>
    </source>
</evidence>
<keyword evidence="1" id="KW-1133">Transmembrane helix</keyword>
<sequence length="340" mass="36574">MSYVRRVRDGLRSDDRRAVSGAVAGALIVACGLYACITVLLPAPPGFDISAVLNIGICAVIFGLVVAPLPWGRLPDILRLTLPVLALGFIAVHNIATGLDPFRYGFFYFVTFIWAGLCEPRGTSLKLLPWMLPAYLLPLVMAGASASDLASIGYALPIYLIAGEVLAWRTSRLRRAQRRLERLAHHDPLTDLPNRTVFTAELRRRCAEPDPVAVLFLDLDGFKQINDRLGHAAGDDVLKQVAGALRDSSRPGREDLACRLAGDEFVVLLPDTCAGDARTVADRLRQRISAVRATDGTPVGGSIGVAVGQGMDHRRLLAQADEAMYQAKQSGSGIALPVAS</sequence>
<dbReference type="Proteomes" id="UP001151002">
    <property type="component" value="Unassembled WGS sequence"/>
</dbReference>
<evidence type="ECO:0000259" key="2">
    <source>
        <dbReference type="PROSITE" id="PS50887"/>
    </source>
</evidence>
<dbReference type="EMBL" id="JAPNTZ010000002">
    <property type="protein sequence ID" value="MCY1137678.1"/>
    <property type="molecule type" value="Genomic_DNA"/>
</dbReference>
<gene>
    <name evidence="3" type="ORF">OWR29_06675</name>
</gene>
<organism evidence="3 4">
    <name type="scientific">Paractinoplanes pyxinae</name>
    <dbReference type="NCBI Taxonomy" id="2997416"/>
    <lineage>
        <taxon>Bacteria</taxon>
        <taxon>Bacillati</taxon>
        <taxon>Actinomycetota</taxon>
        <taxon>Actinomycetes</taxon>
        <taxon>Micromonosporales</taxon>
        <taxon>Micromonosporaceae</taxon>
        <taxon>Paractinoplanes</taxon>
    </lineage>
</organism>
<dbReference type="PANTHER" id="PTHR45138:SF24">
    <property type="entry name" value="DIGUANYLATE CYCLASE DGCC-RELATED"/>
    <property type="match status" value="1"/>
</dbReference>
<keyword evidence="1" id="KW-0812">Transmembrane</keyword>
<feature type="domain" description="GGDEF" evidence="2">
    <location>
        <begin position="210"/>
        <end position="340"/>
    </location>
</feature>